<organism evidence="4 5">
    <name type="scientific">Streptomyces galilaeus</name>
    <dbReference type="NCBI Taxonomy" id="33899"/>
    <lineage>
        <taxon>Bacteria</taxon>
        <taxon>Bacillati</taxon>
        <taxon>Actinomycetota</taxon>
        <taxon>Actinomycetes</taxon>
        <taxon>Kitasatosporales</taxon>
        <taxon>Streptomycetaceae</taxon>
        <taxon>Streptomyces</taxon>
    </lineage>
</organism>
<dbReference type="GO" id="GO:0032259">
    <property type="term" value="P:methylation"/>
    <property type="evidence" value="ECO:0007669"/>
    <property type="project" value="UniProtKB-KW"/>
</dbReference>
<dbReference type="Gene3D" id="3.40.50.150">
    <property type="entry name" value="Vaccinia Virus protein VP39"/>
    <property type="match status" value="1"/>
</dbReference>
<evidence type="ECO:0000256" key="2">
    <source>
        <dbReference type="ARBA" id="ARBA00022679"/>
    </source>
</evidence>
<evidence type="ECO:0000256" key="1">
    <source>
        <dbReference type="ARBA" id="ARBA00022603"/>
    </source>
</evidence>
<keyword evidence="5" id="KW-1185">Reference proteome</keyword>
<accession>A0ABW9IJ82</accession>
<dbReference type="Gene3D" id="2.20.130.10">
    <property type="entry name" value="CAC2371-like domains"/>
    <property type="match status" value="1"/>
</dbReference>
<keyword evidence="1 4" id="KW-0489">Methyltransferase</keyword>
<dbReference type="InterPro" id="IPR029063">
    <property type="entry name" value="SAM-dependent_MTases_sf"/>
</dbReference>
<dbReference type="CDD" id="cd02440">
    <property type="entry name" value="AdoMet_MTases"/>
    <property type="match status" value="1"/>
</dbReference>
<dbReference type="EMBL" id="JBJVNE010000008">
    <property type="protein sequence ID" value="MFM9647963.1"/>
    <property type="molecule type" value="Genomic_DNA"/>
</dbReference>
<dbReference type="Proteomes" id="UP001631993">
    <property type="component" value="Unassembled WGS sequence"/>
</dbReference>
<protein>
    <submittedName>
        <fullName evidence="4">Class I SAM-dependent methyltransferase</fullName>
    </submittedName>
</protein>
<name>A0ABW9IJ82_STRGJ</name>
<keyword evidence="2" id="KW-0808">Transferase</keyword>
<evidence type="ECO:0000259" key="3">
    <source>
        <dbReference type="Pfam" id="PF13649"/>
    </source>
</evidence>
<dbReference type="Pfam" id="PF13649">
    <property type="entry name" value="Methyltransf_25"/>
    <property type="match status" value="1"/>
</dbReference>
<dbReference type="RefSeq" id="WP_369279596.1">
    <property type="nucleotide sequence ID" value="NZ_JBJVMW010000008.1"/>
</dbReference>
<dbReference type="InterPro" id="IPR041698">
    <property type="entry name" value="Methyltransf_25"/>
</dbReference>
<dbReference type="SUPFAM" id="SSF53335">
    <property type="entry name" value="S-adenosyl-L-methionine-dependent methyltransferases"/>
    <property type="match status" value="1"/>
</dbReference>
<gene>
    <name evidence="4" type="ORF">ACKI1S_17650</name>
</gene>
<dbReference type="PANTHER" id="PTHR43861:SF1">
    <property type="entry name" value="TRANS-ACONITATE 2-METHYLTRANSFERASE"/>
    <property type="match status" value="1"/>
</dbReference>
<dbReference type="GO" id="GO:0008168">
    <property type="term" value="F:methyltransferase activity"/>
    <property type="evidence" value="ECO:0007669"/>
    <property type="project" value="UniProtKB-KW"/>
</dbReference>
<feature type="domain" description="Methyltransferase" evidence="3">
    <location>
        <begin position="43"/>
        <end position="133"/>
    </location>
</feature>
<proteinExistence type="predicted"/>
<evidence type="ECO:0000313" key="5">
    <source>
        <dbReference type="Proteomes" id="UP001631993"/>
    </source>
</evidence>
<reference evidence="4 5" key="1">
    <citation type="submission" date="2024-12" db="EMBL/GenBank/DDBJ databases">
        <title>Forecasting of Potato common scab and diversities of Pathogenic streptomyces spp. in china.</title>
        <authorList>
            <person name="Handique U."/>
            <person name="Wu J."/>
        </authorList>
    </citation>
    <scope>NUCLEOTIDE SEQUENCE [LARGE SCALE GENOMIC DNA]</scope>
    <source>
        <strain evidence="4 5">ZRIMU1585</strain>
    </source>
</reference>
<evidence type="ECO:0000313" key="4">
    <source>
        <dbReference type="EMBL" id="MFM9647963.1"/>
    </source>
</evidence>
<comment type="caution">
    <text evidence="4">The sequence shown here is derived from an EMBL/GenBank/DDBJ whole genome shotgun (WGS) entry which is preliminary data.</text>
</comment>
<dbReference type="PANTHER" id="PTHR43861">
    <property type="entry name" value="TRANS-ACONITATE 2-METHYLTRANSFERASE-RELATED"/>
    <property type="match status" value="1"/>
</dbReference>
<sequence length="243" mass="26526">MYGPGMAEIYELLHESRGKDYRAEAATVAGLARSRNPQAATLLDVACGTGAHLRHFAGHFDKVEGLELSDAMLSMARTAVPAAVLHSGDMRDLALGRSYDVITCMFGSIAYLKDTDELTSALRSFAEHLTADGVVAVDPWWFLETSLEHHVSGDTVTVGRRTMTRVSYTEREGHTSHMSVHYVVAEPGSGVRHFAERHALTLFTRAQYEEAFARAGLRVTYVGGIQSGRGLFLADRARPAARS</sequence>